<evidence type="ECO:0000313" key="2">
    <source>
        <dbReference type="EMBL" id="EJO88069.1"/>
    </source>
</evidence>
<dbReference type="PROSITE" id="PS50943">
    <property type="entry name" value="HTH_CROC1"/>
    <property type="match status" value="1"/>
</dbReference>
<dbReference type="Gene3D" id="1.10.260.40">
    <property type="entry name" value="lambda repressor-like DNA-binding domains"/>
    <property type="match status" value="1"/>
</dbReference>
<dbReference type="SMART" id="SM00530">
    <property type="entry name" value="HTH_XRE"/>
    <property type="match status" value="1"/>
</dbReference>
<protein>
    <recommendedName>
        <fullName evidence="1">HTH cro/C1-type domain-containing protein</fullName>
    </recommendedName>
</protein>
<name>J5EC69_9MYCO</name>
<reference evidence="2 3" key="1">
    <citation type="journal article" date="2011" name="J. Bacteriol.">
        <title>Genome sequence of the Mycobacterium colombiense type strain, CECT 3035.</title>
        <authorList>
            <person name="Gonzalez-Perez M."/>
            <person name="Murcia M.I."/>
            <person name="Landsman D."/>
            <person name="Jordan I.K."/>
            <person name="Marino-Ramirez L."/>
        </authorList>
    </citation>
    <scope>NUCLEOTIDE SEQUENCE [LARGE SCALE GENOMIC DNA]</scope>
    <source>
        <strain evidence="2 3">CECT 3035</strain>
    </source>
</reference>
<proteinExistence type="predicted"/>
<dbReference type="InterPro" id="IPR001387">
    <property type="entry name" value="Cro/C1-type_HTH"/>
</dbReference>
<dbReference type="SUPFAM" id="SSF47413">
    <property type="entry name" value="lambda repressor-like DNA-binding domains"/>
    <property type="match status" value="1"/>
</dbReference>
<dbReference type="EMBL" id="AFVW02000004">
    <property type="protein sequence ID" value="EJO88069.1"/>
    <property type="molecule type" value="Genomic_DNA"/>
</dbReference>
<dbReference type="Pfam" id="PF01381">
    <property type="entry name" value="HTH_3"/>
    <property type="match status" value="1"/>
</dbReference>
<dbReference type="RefSeq" id="WP_007772757.1">
    <property type="nucleotide sequence ID" value="NZ_AFVW02000004.1"/>
</dbReference>
<evidence type="ECO:0000259" key="1">
    <source>
        <dbReference type="PROSITE" id="PS50943"/>
    </source>
</evidence>
<dbReference type="GeneID" id="31528187"/>
<feature type="domain" description="HTH cro/C1-type" evidence="1">
    <location>
        <begin position="33"/>
        <end position="79"/>
    </location>
</feature>
<accession>J5EC69</accession>
<dbReference type="Proteomes" id="UP000006455">
    <property type="component" value="Unassembled WGS sequence"/>
</dbReference>
<dbReference type="CDD" id="cd00093">
    <property type="entry name" value="HTH_XRE"/>
    <property type="match status" value="1"/>
</dbReference>
<dbReference type="AlphaFoldDB" id="J5EC69"/>
<sequence length="132" mass="14784">MGIDLFPGITKPTSRDRLGIELADEQLGMIFGMRRVRQECGLSISEVAEAMKVDPAQVSRLESGATNPTMATLRRYAKAVGAVFRVQVRHWQDEQTRMVKRSVEAWESRDEAPSSAEVVSPEFHLKQISAPR</sequence>
<comment type="caution">
    <text evidence="2">The sequence shown here is derived from an EMBL/GenBank/DDBJ whole genome shotgun (WGS) entry which is preliminary data.</text>
</comment>
<dbReference type="InterPro" id="IPR010982">
    <property type="entry name" value="Lambda_DNA-bd_dom_sf"/>
</dbReference>
<dbReference type="GO" id="GO:0003677">
    <property type="term" value="F:DNA binding"/>
    <property type="evidence" value="ECO:0007669"/>
    <property type="project" value="InterPro"/>
</dbReference>
<gene>
    <name evidence="2" type="ORF">MCOL_V214104</name>
</gene>
<evidence type="ECO:0000313" key="3">
    <source>
        <dbReference type="Proteomes" id="UP000006455"/>
    </source>
</evidence>
<dbReference type="OrthoDB" id="129597at2"/>
<dbReference type="eggNOG" id="ENOG50324RZ">
    <property type="taxonomic scope" value="Bacteria"/>
</dbReference>
<dbReference type="STRING" id="1041522.GCA_002105755_05288"/>
<organism evidence="2 3">
    <name type="scientific">Mycobacterium colombiense CECT 3035</name>
    <dbReference type="NCBI Taxonomy" id="1041522"/>
    <lineage>
        <taxon>Bacteria</taxon>
        <taxon>Bacillati</taxon>
        <taxon>Actinomycetota</taxon>
        <taxon>Actinomycetes</taxon>
        <taxon>Mycobacteriales</taxon>
        <taxon>Mycobacteriaceae</taxon>
        <taxon>Mycobacterium</taxon>
        <taxon>Mycobacterium avium complex (MAC)</taxon>
    </lineage>
</organism>